<feature type="modified residue" description="4-aspartylphosphate" evidence="6">
    <location>
        <position position="55"/>
    </location>
</feature>
<evidence type="ECO:0000256" key="2">
    <source>
        <dbReference type="ARBA" id="ARBA00023015"/>
    </source>
</evidence>
<organism evidence="9 10">
    <name type="scientific">Blautia liquoris</name>
    <dbReference type="NCBI Taxonomy" id="2779518"/>
    <lineage>
        <taxon>Bacteria</taxon>
        <taxon>Bacillati</taxon>
        <taxon>Bacillota</taxon>
        <taxon>Clostridia</taxon>
        <taxon>Lachnospirales</taxon>
        <taxon>Lachnospiraceae</taxon>
        <taxon>Blautia</taxon>
    </lineage>
</organism>
<keyword evidence="6" id="KW-0597">Phosphoprotein</keyword>
<feature type="domain" description="Response regulatory" evidence="8">
    <location>
        <begin position="3"/>
        <end position="120"/>
    </location>
</feature>
<dbReference type="CDD" id="cd17536">
    <property type="entry name" value="REC_YesN-like"/>
    <property type="match status" value="1"/>
</dbReference>
<dbReference type="InterPro" id="IPR011006">
    <property type="entry name" value="CheY-like_superfamily"/>
</dbReference>
<dbReference type="PANTHER" id="PTHR43280:SF2">
    <property type="entry name" value="HTH-TYPE TRANSCRIPTIONAL REGULATOR EXSA"/>
    <property type="match status" value="1"/>
</dbReference>
<evidence type="ECO:0000313" key="10">
    <source>
        <dbReference type="Proteomes" id="UP000593601"/>
    </source>
</evidence>
<evidence type="ECO:0000313" key="9">
    <source>
        <dbReference type="EMBL" id="QOV19938.1"/>
    </source>
</evidence>
<dbReference type="GO" id="GO:0003700">
    <property type="term" value="F:DNA-binding transcription factor activity"/>
    <property type="evidence" value="ECO:0007669"/>
    <property type="project" value="InterPro"/>
</dbReference>
<dbReference type="GO" id="GO:0000160">
    <property type="term" value="P:phosphorelay signal transduction system"/>
    <property type="evidence" value="ECO:0007669"/>
    <property type="project" value="InterPro"/>
</dbReference>
<evidence type="ECO:0000256" key="1">
    <source>
        <dbReference type="ARBA" id="ARBA00018672"/>
    </source>
</evidence>
<sequence length="533" mass="61796">MKKVMIVDDNSISSEGIARNIDWNSMDAQVIHIESSGAAAITSMKAEPVDLIISDIEMPDLDGISMSSLAVSINPSVKIILISAYDKFEYAKRAIRLGVCDYIEKPIDYDYLTEKTKHALLSIDQENHNRELIEQSRPLMIEKFFLDLMTYKGKDAESYLGRYPVFLNLDLNFDYFNVVKVNFGNSRELEEQLGITRYQMEVLHVIDLLRDRYGIFDRMFFVKELNDIIMILAQNTKNPNHFLQSTHKVLSSLLEDYPSNLLKMNIGIGSIVNDIWDLHISYENAAHALKYHFFFPHQNIFDAKEALGQDFSLLSFSDSSEEEFISLLCQKDLLAIEKWLHTFFLEQTQKYPTKNMMFIRIYSLLGRILKFLYELNIDTSDLESEIIEAYTHFDSFQTYEQFYEWMNQLCVHVCKKMDTSLDTYHNQVCELAHIYISENYDDSSLSLNDIARHVNVSPSYMSALYKKVRKISISDTITSYRIDKACKYLVNSNISLKEISSRCGYANQYYFSNSFKKKIGVSPSAYREKNGGE</sequence>
<evidence type="ECO:0000259" key="7">
    <source>
        <dbReference type="PROSITE" id="PS01124"/>
    </source>
</evidence>
<dbReference type="Pfam" id="PF12833">
    <property type="entry name" value="HTH_18"/>
    <property type="match status" value="1"/>
</dbReference>
<dbReference type="SUPFAM" id="SSF46689">
    <property type="entry name" value="Homeodomain-like"/>
    <property type="match status" value="1"/>
</dbReference>
<dbReference type="PROSITE" id="PS01124">
    <property type="entry name" value="HTH_ARAC_FAMILY_2"/>
    <property type="match status" value="1"/>
</dbReference>
<dbReference type="SUPFAM" id="SSF52172">
    <property type="entry name" value="CheY-like"/>
    <property type="match status" value="1"/>
</dbReference>
<dbReference type="PROSITE" id="PS50110">
    <property type="entry name" value="RESPONSE_REGULATORY"/>
    <property type="match status" value="1"/>
</dbReference>
<dbReference type="PRINTS" id="PR00032">
    <property type="entry name" value="HTHARAC"/>
</dbReference>
<dbReference type="EMBL" id="CP063304">
    <property type="protein sequence ID" value="QOV19938.1"/>
    <property type="molecule type" value="Genomic_DNA"/>
</dbReference>
<name>A0A7M2RII4_9FIRM</name>
<dbReference type="SMART" id="SM00448">
    <property type="entry name" value="REC"/>
    <property type="match status" value="1"/>
</dbReference>
<dbReference type="SMART" id="SM00342">
    <property type="entry name" value="HTH_ARAC"/>
    <property type="match status" value="1"/>
</dbReference>
<accession>A0A7M2RII4</accession>
<dbReference type="AlphaFoldDB" id="A0A7M2RII4"/>
<dbReference type="Proteomes" id="UP000593601">
    <property type="component" value="Chromosome"/>
</dbReference>
<dbReference type="Gene3D" id="3.40.50.2300">
    <property type="match status" value="1"/>
</dbReference>
<evidence type="ECO:0000259" key="8">
    <source>
        <dbReference type="PROSITE" id="PS50110"/>
    </source>
</evidence>
<evidence type="ECO:0000256" key="4">
    <source>
        <dbReference type="ARBA" id="ARBA00023163"/>
    </source>
</evidence>
<evidence type="ECO:0000256" key="6">
    <source>
        <dbReference type="PROSITE-ProRule" id="PRU00169"/>
    </source>
</evidence>
<keyword evidence="4" id="KW-0804">Transcription</keyword>
<dbReference type="Pfam" id="PF00072">
    <property type="entry name" value="Response_reg"/>
    <property type="match status" value="1"/>
</dbReference>
<keyword evidence="2" id="KW-0805">Transcription regulation</keyword>
<keyword evidence="3" id="KW-0238">DNA-binding</keyword>
<proteinExistence type="predicted"/>
<dbReference type="KEGG" id="bliq:INP51_02945"/>
<dbReference type="InterPro" id="IPR001789">
    <property type="entry name" value="Sig_transdc_resp-reg_receiver"/>
</dbReference>
<gene>
    <name evidence="9" type="ORF">INP51_02945</name>
</gene>
<evidence type="ECO:0000256" key="3">
    <source>
        <dbReference type="ARBA" id="ARBA00023125"/>
    </source>
</evidence>
<keyword evidence="10" id="KW-1185">Reference proteome</keyword>
<dbReference type="PANTHER" id="PTHR43280">
    <property type="entry name" value="ARAC-FAMILY TRANSCRIPTIONAL REGULATOR"/>
    <property type="match status" value="1"/>
</dbReference>
<dbReference type="InterPro" id="IPR018060">
    <property type="entry name" value="HTH_AraC"/>
</dbReference>
<comment type="function">
    <text evidence="5">May play the central regulatory role in sporulation. It may be an element of the effector pathway responsible for the activation of sporulation genes in response to nutritional stress. Spo0A may act in concert with spo0H (a sigma factor) to control the expression of some genes that are critical to the sporulation process.</text>
</comment>
<dbReference type="GO" id="GO:0043565">
    <property type="term" value="F:sequence-specific DNA binding"/>
    <property type="evidence" value="ECO:0007669"/>
    <property type="project" value="InterPro"/>
</dbReference>
<dbReference type="InterPro" id="IPR009057">
    <property type="entry name" value="Homeodomain-like_sf"/>
</dbReference>
<dbReference type="Gene3D" id="1.10.10.60">
    <property type="entry name" value="Homeodomain-like"/>
    <property type="match status" value="2"/>
</dbReference>
<dbReference type="RefSeq" id="WP_193736258.1">
    <property type="nucleotide sequence ID" value="NZ_CP063304.1"/>
</dbReference>
<dbReference type="PROSITE" id="PS00041">
    <property type="entry name" value="HTH_ARAC_FAMILY_1"/>
    <property type="match status" value="1"/>
</dbReference>
<evidence type="ECO:0000256" key="5">
    <source>
        <dbReference type="ARBA" id="ARBA00024867"/>
    </source>
</evidence>
<protein>
    <recommendedName>
        <fullName evidence="1">Stage 0 sporulation protein A homolog</fullName>
    </recommendedName>
</protein>
<reference evidence="9 10" key="1">
    <citation type="submission" date="2020-10" db="EMBL/GenBank/DDBJ databases">
        <title>Blautia liquoris sp.nov., isolated from the mud in a fermentation cellar used for the production of Chinese strong-flavoured liquor.</title>
        <authorList>
            <person name="Lu L."/>
        </authorList>
    </citation>
    <scope>NUCLEOTIDE SEQUENCE [LARGE SCALE GENOMIC DNA]</scope>
    <source>
        <strain evidence="9 10">LZLJ-3</strain>
    </source>
</reference>
<feature type="domain" description="HTH araC/xylS-type" evidence="7">
    <location>
        <begin position="430"/>
        <end position="529"/>
    </location>
</feature>
<dbReference type="InterPro" id="IPR020449">
    <property type="entry name" value="Tscrpt_reg_AraC-type_HTH"/>
</dbReference>
<dbReference type="InterPro" id="IPR018062">
    <property type="entry name" value="HTH_AraC-typ_CS"/>
</dbReference>